<dbReference type="Proteomes" id="UP000018721">
    <property type="component" value="Unassembled WGS sequence"/>
</dbReference>
<evidence type="ECO:0000256" key="1">
    <source>
        <dbReference type="SAM" id="MobiDB-lite"/>
    </source>
</evidence>
<gene>
    <name evidence="2" type="ORF">F443_02189</name>
</gene>
<feature type="region of interest" description="Disordered" evidence="1">
    <location>
        <begin position="1"/>
        <end position="20"/>
    </location>
</feature>
<name>V9FUD0_PHYNI</name>
<dbReference type="GO" id="GO:0007010">
    <property type="term" value="P:cytoskeleton organization"/>
    <property type="evidence" value="ECO:0007669"/>
    <property type="project" value="InterPro"/>
</dbReference>
<evidence type="ECO:0000313" key="2">
    <source>
        <dbReference type="EMBL" id="ETI55110.1"/>
    </source>
</evidence>
<accession>V9FUD0</accession>
<dbReference type="Pfam" id="PF01213">
    <property type="entry name" value="CAP_N-CM"/>
    <property type="match status" value="1"/>
</dbReference>
<feature type="non-terminal residue" evidence="2">
    <location>
        <position position="84"/>
    </location>
</feature>
<sequence length="84" mass="8770">MEHAVFASLPPDQQDTPKKLMSLLGPEGIAHLASQGSEAVTTRLEAFASYEKALLEHVQERVNATTSAALSAAASSATTSSTLE</sequence>
<dbReference type="OrthoDB" id="113044at2759"/>
<comment type="caution">
    <text evidence="2">The sequence shown here is derived from an EMBL/GenBank/DDBJ whole genome shotgun (WGS) entry which is preliminary data.</text>
</comment>
<dbReference type="InterPro" id="IPR013992">
    <property type="entry name" value="Adenylate_cyclase-assoc_CAP_N"/>
</dbReference>
<dbReference type="AlphaFoldDB" id="V9FUD0"/>
<dbReference type="HOGENOM" id="CLU_2534453_0_0_1"/>
<protein>
    <submittedName>
        <fullName evidence="2">Uncharacterized protein</fullName>
    </submittedName>
</protein>
<proteinExistence type="predicted"/>
<organism evidence="2 3">
    <name type="scientific">Phytophthora nicotianae P1569</name>
    <dbReference type="NCBI Taxonomy" id="1317065"/>
    <lineage>
        <taxon>Eukaryota</taxon>
        <taxon>Sar</taxon>
        <taxon>Stramenopiles</taxon>
        <taxon>Oomycota</taxon>
        <taxon>Peronosporomycetes</taxon>
        <taxon>Peronosporales</taxon>
        <taxon>Peronosporaceae</taxon>
        <taxon>Phytophthora</taxon>
    </lineage>
</organism>
<dbReference type="EMBL" id="ANIZ01000370">
    <property type="protein sequence ID" value="ETI55110.1"/>
    <property type="molecule type" value="Genomic_DNA"/>
</dbReference>
<dbReference type="GO" id="GO:0003779">
    <property type="term" value="F:actin binding"/>
    <property type="evidence" value="ECO:0007669"/>
    <property type="project" value="InterPro"/>
</dbReference>
<reference evidence="2 3" key="1">
    <citation type="submission" date="2013-11" db="EMBL/GenBank/DDBJ databases">
        <title>The Genome Sequence of Phytophthora parasitica P1569.</title>
        <authorList>
            <consortium name="The Broad Institute Genomics Platform"/>
            <person name="Russ C."/>
            <person name="Tyler B."/>
            <person name="Panabieres F."/>
            <person name="Shan W."/>
            <person name="Tripathy S."/>
            <person name="Grunwald N."/>
            <person name="Machado M."/>
            <person name="Johnson C.S."/>
            <person name="Arredondo F."/>
            <person name="Hong C."/>
            <person name="Coffey M."/>
            <person name="Young S.K."/>
            <person name="Zeng Q."/>
            <person name="Gargeya S."/>
            <person name="Fitzgerald M."/>
            <person name="Abouelleil A."/>
            <person name="Alvarado L."/>
            <person name="Chapman S.B."/>
            <person name="Gainer-Dewar J."/>
            <person name="Goldberg J."/>
            <person name="Griggs A."/>
            <person name="Gujja S."/>
            <person name="Hansen M."/>
            <person name="Howarth C."/>
            <person name="Imamovic A."/>
            <person name="Ireland A."/>
            <person name="Larimer J."/>
            <person name="McCowan C."/>
            <person name="Murphy C."/>
            <person name="Pearson M."/>
            <person name="Poon T.W."/>
            <person name="Priest M."/>
            <person name="Roberts A."/>
            <person name="Saif S."/>
            <person name="Shea T."/>
            <person name="Sykes S."/>
            <person name="Wortman J."/>
            <person name="Nusbaum C."/>
            <person name="Birren B."/>
        </authorList>
    </citation>
    <scope>NUCLEOTIDE SEQUENCE [LARGE SCALE GENOMIC DNA]</scope>
    <source>
        <strain evidence="2 3">P1569</strain>
    </source>
</reference>
<evidence type="ECO:0000313" key="3">
    <source>
        <dbReference type="Proteomes" id="UP000018721"/>
    </source>
</evidence>
<keyword evidence="3" id="KW-1185">Reference proteome</keyword>